<keyword evidence="5" id="KW-1185">Reference proteome</keyword>
<name>A0A8T7M9J8_9CHLR</name>
<feature type="transmembrane region" description="Helical" evidence="1">
    <location>
        <begin position="167"/>
        <end position="185"/>
    </location>
</feature>
<dbReference type="Proteomes" id="UP000521676">
    <property type="component" value="Unassembled WGS sequence"/>
</dbReference>
<dbReference type="RefSeq" id="WP_341470664.1">
    <property type="nucleotide sequence ID" value="NZ_CP128400.1"/>
</dbReference>
<keyword evidence="1" id="KW-0472">Membrane</keyword>
<evidence type="ECO:0000313" key="5">
    <source>
        <dbReference type="Proteomes" id="UP001431572"/>
    </source>
</evidence>
<feature type="transmembrane region" description="Helical" evidence="1">
    <location>
        <begin position="108"/>
        <end position="133"/>
    </location>
</feature>
<reference evidence="3" key="2">
    <citation type="journal article" date="2024" name="Nature">
        <title>Anoxygenic phototroph of the Chloroflexota uses a type I reaction centre.</title>
        <authorList>
            <person name="Tsuji J.M."/>
            <person name="Shaw N.A."/>
            <person name="Nagashima S."/>
            <person name="Venkiteswaran J.J."/>
            <person name="Schiff S.L."/>
            <person name="Watanabe T."/>
            <person name="Fukui M."/>
            <person name="Hanada S."/>
            <person name="Tank M."/>
            <person name="Neufeld J.D."/>
        </authorList>
    </citation>
    <scope>NUCLEOTIDE SEQUENCE</scope>
    <source>
        <strain evidence="3">L227-S17</strain>
    </source>
</reference>
<dbReference type="EMBL" id="CP128400">
    <property type="protein sequence ID" value="WJW68759.1"/>
    <property type="molecule type" value="Genomic_DNA"/>
</dbReference>
<evidence type="ECO:0000256" key="1">
    <source>
        <dbReference type="SAM" id="Phobius"/>
    </source>
</evidence>
<accession>A0A8T7M9J8</accession>
<dbReference type="EMBL" id="JACATZ010000003">
    <property type="protein sequence ID" value="NWJ48827.1"/>
    <property type="molecule type" value="Genomic_DNA"/>
</dbReference>
<keyword evidence="1" id="KW-1133">Transmembrane helix</keyword>
<gene>
    <name evidence="2" type="ORF">HXX08_23455</name>
    <name evidence="3" type="ORF">OZ401_004376</name>
</gene>
<evidence type="ECO:0000313" key="4">
    <source>
        <dbReference type="Proteomes" id="UP000521676"/>
    </source>
</evidence>
<organism evidence="2 4">
    <name type="scientific">Candidatus Chlorohelix allophototropha</name>
    <dbReference type="NCBI Taxonomy" id="3003348"/>
    <lineage>
        <taxon>Bacteria</taxon>
        <taxon>Bacillati</taxon>
        <taxon>Chloroflexota</taxon>
        <taxon>Chloroflexia</taxon>
        <taxon>Candidatus Chloroheliales</taxon>
        <taxon>Candidatus Chloroheliaceae</taxon>
        <taxon>Candidatus Chlorohelix</taxon>
    </lineage>
</organism>
<evidence type="ECO:0000313" key="2">
    <source>
        <dbReference type="EMBL" id="NWJ48827.1"/>
    </source>
</evidence>
<protein>
    <recommendedName>
        <fullName evidence="6">Tetratricopeptide repeat protein</fullName>
    </recommendedName>
</protein>
<keyword evidence="1" id="KW-0812">Transmembrane</keyword>
<proteinExistence type="predicted"/>
<reference evidence="2 4" key="1">
    <citation type="submission" date="2020-06" db="EMBL/GenBank/DDBJ databases">
        <title>Anoxygenic phototrophic Chloroflexota member uses a Type I reaction center.</title>
        <authorList>
            <person name="Tsuji J.M."/>
            <person name="Shaw N.A."/>
            <person name="Nagashima S."/>
            <person name="Venkiteswaran J."/>
            <person name="Schiff S.L."/>
            <person name="Hanada S."/>
            <person name="Tank M."/>
            <person name="Neufeld J.D."/>
        </authorList>
    </citation>
    <scope>NUCLEOTIDE SEQUENCE [LARGE SCALE GENOMIC DNA]</scope>
    <source>
        <strain evidence="2">L227-S17</strain>
    </source>
</reference>
<sequence>MSQSKFSLEDDFKLGEAKDLMRGGRFQEALMQLYSLASYHPENEEIRGLIERCLEKQQPPKPAQQAPASPPPPVVPQVIVVQAPPPQPVYYPAPVYYQRRKPSNSGGIVLYTLFIGFWFAFVWAFGGLVLYLIPPSKQLGTRVLNRTRQVLFLESVAGKDLNADPPIWTYIMGAFFALSLVISMLQNIGIVPRTK</sequence>
<evidence type="ECO:0008006" key="6">
    <source>
        <dbReference type="Google" id="ProtNLM"/>
    </source>
</evidence>
<dbReference type="AlphaFoldDB" id="A0A8T7M9J8"/>
<dbReference type="Proteomes" id="UP001431572">
    <property type="component" value="Chromosome 2"/>
</dbReference>
<evidence type="ECO:0000313" key="3">
    <source>
        <dbReference type="EMBL" id="WJW68759.1"/>
    </source>
</evidence>